<dbReference type="InterPro" id="IPR026910">
    <property type="entry name" value="Shisa"/>
</dbReference>
<evidence type="ECO:0000313" key="5">
    <source>
        <dbReference type="EMBL" id="MEQ2258742.1"/>
    </source>
</evidence>
<evidence type="ECO:0000256" key="2">
    <source>
        <dbReference type="ARBA" id="ARBA00022692"/>
    </source>
</evidence>
<keyword evidence="3" id="KW-1133">Transmembrane helix</keyword>
<evidence type="ECO:0000313" key="6">
    <source>
        <dbReference type="Proteomes" id="UP001444071"/>
    </source>
</evidence>
<evidence type="ECO:0000256" key="3">
    <source>
        <dbReference type="ARBA" id="ARBA00022989"/>
    </source>
</evidence>
<gene>
    <name evidence="5" type="ORF">XENORESO_001774</name>
</gene>
<dbReference type="Proteomes" id="UP001444071">
    <property type="component" value="Unassembled WGS sequence"/>
</dbReference>
<organism evidence="5 6">
    <name type="scientific">Xenotaenia resolanae</name>
    <dbReference type="NCBI Taxonomy" id="208358"/>
    <lineage>
        <taxon>Eukaryota</taxon>
        <taxon>Metazoa</taxon>
        <taxon>Chordata</taxon>
        <taxon>Craniata</taxon>
        <taxon>Vertebrata</taxon>
        <taxon>Euteleostomi</taxon>
        <taxon>Actinopterygii</taxon>
        <taxon>Neopterygii</taxon>
        <taxon>Teleostei</taxon>
        <taxon>Neoteleostei</taxon>
        <taxon>Acanthomorphata</taxon>
        <taxon>Ovalentaria</taxon>
        <taxon>Atherinomorphae</taxon>
        <taxon>Cyprinodontiformes</taxon>
        <taxon>Goodeidae</taxon>
        <taxon>Xenotaenia</taxon>
    </lineage>
</organism>
<proteinExistence type="predicted"/>
<comment type="caution">
    <text evidence="5">The sequence shown here is derived from an EMBL/GenBank/DDBJ whole genome shotgun (WGS) entry which is preliminary data.</text>
</comment>
<protein>
    <submittedName>
        <fullName evidence="5">Uncharacterized protein</fullName>
    </submittedName>
</protein>
<keyword evidence="6" id="KW-1185">Reference proteome</keyword>
<evidence type="ECO:0000256" key="1">
    <source>
        <dbReference type="ARBA" id="ARBA00004370"/>
    </source>
</evidence>
<dbReference type="PANTHER" id="PTHR31774">
    <property type="entry name" value="PROTEIN SHISA-9-RELATED"/>
    <property type="match status" value="1"/>
</dbReference>
<accession>A0ABV0VR62</accession>
<sequence>MIAWGLILARCLLKEFGLGSRRNQPAHYFLFFVCICAYVSPENNRISGILTSQTEPYDLSFSRSFQSLSHLPPSYEAAIKADLSRFSSLKKLSRSKFTALMQEKNPSPGACMIQKINLKKINKKTHYVCFPDF</sequence>
<keyword evidence="2" id="KW-0812">Transmembrane</keyword>
<keyword evidence="4" id="KW-0472">Membrane</keyword>
<dbReference type="PANTHER" id="PTHR31774:SF0">
    <property type="entry name" value="PROTEIN SHISA-6"/>
    <property type="match status" value="1"/>
</dbReference>
<dbReference type="EMBL" id="JAHRIM010001302">
    <property type="protein sequence ID" value="MEQ2258742.1"/>
    <property type="molecule type" value="Genomic_DNA"/>
</dbReference>
<name>A0ABV0VR62_9TELE</name>
<reference evidence="5 6" key="1">
    <citation type="submission" date="2021-06" db="EMBL/GenBank/DDBJ databases">
        <authorList>
            <person name="Palmer J.M."/>
        </authorList>
    </citation>
    <scope>NUCLEOTIDE SEQUENCE [LARGE SCALE GENOMIC DNA]</scope>
    <source>
        <strain evidence="5 6">XR_2019</strain>
        <tissue evidence="5">Muscle</tissue>
    </source>
</reference>
<evidence type="ECO:0000256" key="4">
    <source>
        <dbReference type="ARBA" id="ARBA00023136"/>
    </source>
</evidence>
<comment type="subcellular location">
    <subcellularLocation>
        <location evidence="1">Membrane</location>
    </subcellularLocation>
</comment>